<proteinExistence type="predicted"/>
<evidence type="ECO:0000313" key="2">
    <source>
        <dbReference type="EMBL" id="MBC8560640.1"/>
    </source>
</evidence>
<feature type="domain" description="DUF1854" evidence="1">
    <location>
        <begin position="34"/>
        <end position="158"/>
    </location>
</feature>
<comment type="caution">
    <text evidence="2">The sequence shown here is derived from an EMBL/GenBank/DDBJ whole genome shotgun (WGS) entry which is preliminary data.</text>
</comment>
<protein>
    <submittedName>
        <fullName evidence="2">DUF1854 domain-containing protein</fullName>
    </submittedName>
</protein>
<dbReference type="RefSeq" id="WP_249295772.1">
    <property type="nucleotide sequence ID" value="NZ_JACRSV010000004.1"/>
</dbReference>
<dbReference type="Pfam" id="PF08909">
    <property type="entry name" value="DUF1854"/>
    <property type="match status" value="1"/>
</dbReference>
<organism evidence="2 3">
    <name type="scientific">Fumia xinanensis</name>
    <dbReference type="NCBI Taxonomy" id="2763659"/>
    <lineage>
        <taxon>Bacteria</taxon>
        <taxon>Bacillati</taxon>
        <taxon>Bacillota</taxon>
        <taxon>Clostridia</taxon>
        <taxon>Eubacteriales</taxon>
        <taxon>Oscillospiraceae</taxon>
        <taxon>Fumia</taxon>
    </lineage>
</organism>
<dbReference type="Proteomes" id="UP000610760">
    <property type="component" value="Unassembled WGS sequence"/>
</dbReference>
<dbReference type="AlphaFoldDB" id="A0A926I764"/>
<name>A0A926I764_9FIRM</name>
<evidence type="ECO:0000259" key="1">
    <source>
        <dbReference type="Pfam" id="PF08909"/>
    </source>
</evidence>
<sequence>MNDIHLLDPAELFFSLDENGIVSLRYEGKDYAPVQLIRLFPFRAKDEYIAVRVDKEEIGIIEKLSSLPADQQKLLNDYLSYKYFIPQIQKVDKVEEKLGYVYMDIHTLMGDKTICIADASTNVRQIKEDYITIIDVQGNRYYLNGLEGLEKKTRRIIELYL</sequence>
<gene>
    <name evidence="2" type="ORF">H8710_11255</name>
</gene>
<evidence type="ECO:0000313" key="3">
    <source>
        <dbReference type="Proteomes" id="UP000610760"/>
    </source>
</evidence>
<accession>A0A926I764</accession>
<reference evidence="2" key="1">
    <citation type="submission" date="2020-08" db="EMBL/GenBank/DDBJ databases">
        <title>Genome public.</title>
        <authorList>
            <person name="Liu C."/>
            <person name="Sun Q."/>
        </authorList>
    </citation>
    <scope>NUCLEOTIDE SEQUENCE</scope>
    <source>
        <strain evidence="2">NSJ-33</strain>
    </source>
</reference>
<dbReference type="EMBL" id="JACRSV010000004">
    <property type="protein sequence ID" value="MBC8560640.1"/>
    <property type="molecule type" value="Genomic_DNA"/>
</dbReference>
<dbReference type="InterPro" id="IPR015005">
    <property type="entry name" value="DUF1854"/>
</dbReference>
<keyword evidence="3" id="KW-1185">Reference proteome</keyword>